<dbReference type="GO" id="GO:0000156">
    <property type="term" value="F:phosphorelay response regulator activity"/>
    <property type="evidence" value="ECO:0007669"/>
    <property type="project" value="TreeGrafter"/>
</dbReference>
<dbReference type="FunFam" id="1.10.10.10:FF:000005">
    <property type="entry name" value="Two-component system response regulator"/>
    <property type="match status" value="1"/>
</dbReference>
<dbReference type="RefSeq" id="WP_170032508.1">
    <property type="nucleotide sequence ID" value="NZ_JABDTL010000001.1"/>
</dbReference>
<dbReference type="SMART" id="SM00448">
    <property type="entry name" value="REC"/>
    <property type="match status" value="1"/>
</dbReference>
<evidence type="ECO:0000256" key="1">
    <source>
        <dbReference type="ARBA" id="ARBA00022553"/>
    </source>
</evidence>
<evidence type="ECO:0000256" key="5">
    <source>
        <dbReference type="ARBA" id="ARBA00023163"/>
    </source>
</evidence>
<evidence type="ECO:0000313" key="11">
    <source>
        <dbReference type="Proteomes" id="UP000582837"/>
    </source>
</evidence>
<feature type="domain" description="Response regulatory" evidence="8">
    <location>
        <begin position="2"/>
        <end position="116"/>
    </location>
</feature>
<feature type="modified residue" description="4-aspartylphosphate" evidence="6">
    <location>
        <position position="51"/>
    </location>
</feature>
<evidence type="ECO:0000259" key="8">
    <source>
        <dbReference type="PROSITE" id="PS50110"/>
    </source>
</evidence>
<dbReference type="PANTHER" id="PTHR48111:SF22">
    <property type="entry name" value="REGULATOR OF RPOS"/>
    <property type="match status" value="1"/>
</dbReference>
<dbReference type="InterPro" id="IPR011006">
    <property type="entry name" value="CheY-like_superfamily"/>
</dbReference>
<reference evidence="10 11" key="1">
    <citation type="submission" date="2020-08" db="EMBL/GenBank/DDBJ databases">
        <title>Genomic Encyclopedia of Type Strains, Phase IV (KMG-IV): sequencing the most valuable type-strain genomes for metagenomic binning, comparative biology and taxonomic classification.</title>
        <authorList>
            <person name="Goeker M."/>
        </authorList>
    </citation>
    <scope>NUCLEOTIDE SEQUENCE [LARGE SCALE GENOMIC DNA]</scope>
    <source>
        <strain evidence="10 11">DSM 29007</strain>
    </source>
</reference>
<dbReference type="CDD" id="cd19935">
    <property type="entry name" value="REC_OmpR_CusR-like"/>
    <property type="match status" value="1"/>
</dbReference>
<dbReference type="InterPro" id="IPR039420">
    <property type="entry name" value="WalR-like"/>
</dbReference>
<dbReference type="CDD" id="cd00383">
    <property type="entry name" value="trans_reg_C"/>
    <property type="match status" value="1"/>
</dbReference>
<organism evidence="10 11">
    <name type="scientific">Longimicrobium terrae</name>
    <dbReference type="NCBI Taxonomy" id="1639882"/>
    <lineage>
        <taxon>Bacteria</taxon>
        <taxon>Pseudomonadati</taxon>
        <taxon>Gemmatimonadota</taxon>
        <taxon>Longimicrobiia</taxon>
        <taxon>Longimicrobiales</taxon>
        <taxon>Longimicrobiaceae</taxon>
        <taxon>Longimicrobium</taxon>
    </lineage>
</organism>
<dbReference type="Pfam" id="PF00072">
    <property type="entry name" value="Response_reg"/>
    <property type="match status" value="1"/>
</dbReference>
<dbReference type="AlphaFoldDB" id="A0A841H1I2"/>
<protein>
    <submittedName>
        <fullName evidence="10">Two-component system copper resistance phosphate regulon response regulator CusR</fullName>
    </submittedName>
</protein>
<feature type="domain" description="OmpR/PhoB-type" evidence="9">
    <location>
        <begin position="124"/>
        <end position="222"/>
    </location>
</feature>
<dbReference type="PANTHER" id="PTHR48111">
    <property type="entry name" value="REGULATOR OF RPOS"/>
    <property type="match status" value="1"/>
</dbReference>
<name>A0A841H1I2_9BACT</name>
<keyword evidence="3" id="KW-0805">Transcription regulation</keyword>
<dbReference type="PROSITE" id="PS50110">
    <property type="entry name" value="RESPONSE_REGULATORY"/>
    <property type="match status" value="1"/>
</dbReference>
<accession>A0A841H1I2</accession>
<dbReference type="EMBL" id="JACHIA010000010">
    <property type="protein sequence ID" value="MBB6071759.1"/>
    <property type="molecule type" value="Genomic_DNA"/>
</dbReference>
<keyword evidence="1 6" id="KW-0597">Phosphoprotein</keyword>
<comment type="caution">
    <text evidence="10">The sequence shown here is derived from an EMBL/GenBank/DDBJ whole genome shotgun (WGS) entry which is preliminary data.</text>
</comment>
<evidence type="ECO:0000256" key="6">
    <source>
        <dbReference type="PROSITE-ProRule" id="PRU00169"/>
    </source>
</evidence>
<dbReference type="InterPro" id="IPR001789">
    <property type="entry name" value="Sig_transdc_resp-reg_receiver"/>
</dbReference>
<dbReference type="Gene3D" id="3.40.50.2300">
    <property type="match status" value="1"/>
</dbReference>
<keyword evidence="2" id="KW-0902">Two-component regulatory system</keyword>
<dbReference type="SMART" id="SM00862">
    <property type="entry name" value="Trans_reg_C"/>
    <property type="match status" value="1"/>
</dbReference>
<feature type="DNA-binding region" description="OmpR/PhoB-type" evidence="7">
    <location>
        <begin position="124"/>
        <end position="222"/>
    </location>
</feature>
<dbReference type="GO" id="GO:0032993">
    <property type="term" value="C:protein-DNA complex"/>
    <property type="evidence" value="ECO:0007669"/>
    <property type="project" value="TreeGrafter"/>
</dbReference>
<keyword evidence="5" id="KW-0804">Transcription</keyword>
<evidence type="ECO:0000259" key="9">
    <source>
        <dbReference type="PROSITE" id="PS51755"/>
    </source>
</evidence>
<keyword evidence="4 7" id="KW-0238">DNA-binding</keyword>
<dbReference type="Proteomes" id="UP000582837">
    <property type="component" value="Unassembled WGS sequence"/>
</dbReference>
<dbReference type="Gene3D" id="1.10.10.10">
    <property type="entry name" value="Winged helix-like DNA-binding domain superfamily/Winged helix DNA-binding domain"/>
    <property type="match status" value="1"/>
</dbReference>
<gene>
    <name evidence="10" type="ORF">HNQ61_003398</name>
</gene>
<dbReference type="FunFam" id="3.40.50.2300:FF:000002">
    <property type="entry name" value="DNA-binding response regulator PhoP"/>
    <property type="match status" value="1"/>
</dbReference>
<evidence type="ECO:0000313" key="10">
    <source>
        <dbReference type="EMBL" id="MBB6071759.1"/>
    </source>
</evidence>
<dbReference type="InterPro" id="IPR001867">
    <property type="entry name" value="OmpR/PhoB-type_DNA-bd"/>
</dbReference>
<dbReference type="PROSITE" id="PS51755">
    <property type="entry name" value="OMPR_PHOB"/>
    <property type="match status" value="1"/>
</dbReference>
<dbReference type="SUPFAM" id="SSF52172">
    <property type="entry name" value="CheY-like"/>
    <property type="match status" value="1"/>
</dbReference>
<evidence type="ECO:0000256" key="3">
    <source>
        <dbReference type="ARBA" id="ARBA00023015"/>
    </source>
</evidence>
<evidence type="ECO:0000256" key="7">
    <source>
        <dbReference type="PROSITE-ProRule" id="PRU01091"/>
    </source>
</evidence>
<dbReference type="GO" id="GO:0005829">
    <property type="term" value="C:cytosol"/>
    <property type="evidence" value="ECO:0007669"/>
    <property type="project" value="TreeGrafter"/>
</dbReference>
<sequence>MRILLVEDEARLASAVERYLRESAFAVDVAGTGKDAIFLANVNPYDAIVLDIGIPEPDGFEVLRRLRERGNAARVLILTARDGVEDRIHGLELGADDYLVKPFALGELRARLRALLRRGESLTPDVLRVADLELDGNAQKAVRGGRAIPLTAKEYALLEYLVRNEGKVVGRAEISDKVWDERYDPASNLIEVYINRLRRKVDAEGAPPLIHTRRGAGYVLSQEADGDPG</sequence>
<dbReference type="Gene3D" id="6.10.250.690">
    <property type="match status" value="1"/>
</dbReference>
<dbReference type="InterPro" id="IPR036388">
    <property type="entry name" value="WH-like_DNA-bd_sf"/>
</dbReference>
<keyword evidence="11" id="KW-1185">Reference proteome</keyword>
<evidence type="ECO:0000256" key="2">
    <source>
        <dbReference type="ARBA" id="ARBA00023012"/>
    </source>
</evidence>
<proteinExistence type="predicted"/>
<evidence type="ECO:0000256" key="4">
    <source>
        <dbReference type="ARBA" id="ARBA00023125"/>
    </source>
</evidence>
<dbReference type="Pfam" id="PF00486">
    <property type="entry name" value="Trans_reg_C"/>
    <property type="match status" value="1"/>
</dbReference>
<dbReference type="GO" id="GO:0006355">
    <property type="term" value="P:regulation of DNA-templated transcription"/>
    <property type="evidence" value="ECO:0007669"/>
    <property type="project" value="InterPro"/>
</dbReference>
<dbReference type="GO" id="GO:0000976">
    <property type="term" value="F:transcription cis-regulatory region binding"/>
    <property type="evidence" value="ECO:0007669"/>
    <property type="project" value="TreeGrafter"/>
</dbReference>